<dbReference type="Gene3D" id="3.40.50.720">
    <property type="entry name" value="NAD(P)-binding Rossmann-like Domain"/>
    <property type="match status" value="1"/>
</dbReference>
<dbReference type="Proteomes" id="UP000188318">
    <property type="component" value="Unassembled WGS sequence"/>
</dbReference>
<name>A0A1R3RBB1_ASPC5</name>
<dbReference type="AlphaFoldDB" id="A0A1R3RBB1"/>
<feature type="domain" description="NAD-dependent epimerase/dehydratase" evidence="1">
    <location>
        <begin position="4"/>
        <end position="201"/>
    </location>
</feature>
<evidence type="ECO:0000259" key="1">
    <source>
        <dbReference type="Pfam" id="PF01370"/>
    </source>
</evidence>
<dbReference type="EMBL" id="KV907509">
    <property type="protein sequence ID" value="OOF91774.1"/>
    <property type="molecule type" value="Genomic_DNA"/>
</dbReference>
<keyword evidence="3" id="KW-1185">Reference proteome</keyword>
<evidence type="ECO:0000313" key="2">
    <source>
        <dbReference type="EMBL" id="OOF91774.1"/>
    </source>
</evidence>
<dbReference type="PANTHER" id="PTHR48079:SF6">
    <property type="entry name" value="NAD(P)-BINDING DOMAIN-CONTAINING PROTEIN-RELATED"/>
    <property type="match status" value="1"/>
</dbReference>
<sequence>MTRVFITGVTGYIGGDVLSQLHLQYPDVVFRVLVRTTDKRQQIQAQYPGVQLLLGDLSDTALLQQESADADIIIHCADASDNLGAANAIVTGILQGHNPQRPAYWIHTSGTGIFTYLDTDAQTYGTARDDIFDDWDGIQRILNIPDHAFHRHVDKIVLDAAGAHPEVLRAAIISPTTIYGVGRGPCSRRSRQVYELARNTLGCGKAPYISPGQSYGCNVHIHDLTNLFGRFFQAALDKVGGIWGPDAYFIAENGEHRWSDVARSIANVAVTGGYLSHAEMVPISFEDAKALAGFEAASWGLNIRCRAIRARKLLGWEPSSPSLENELPRIVKDEWETLQREKANYQV</sequence>
<dbReference type="InterPro" id="IPR036291">
    <property type="entry name" value="NAD(P)-bd_dom_sf"/>
</dbReference>
<dbReference type="GO" id="GO:0004029">
    <property type="term" value="F:aldehyde dehydrogenase (NAD+) activity"/>
    <property type="evidence" value="ECO:0007669"/>
    <property type="project" value="TreeGrafter"/>
</dbReference>
<reference evidence="3" key="1">
    <citation type="journal article" date="2017" name="Genome Biol.">
        <title>Comparative genomics reveals high biological diversity and specific adaptations in the industrially and medically important fungal genus Aspergillus.</title>
        <authorList>
            <person name="de Vries R.P."/>
            <person name="Riley R."/>
            <person name="Wiebenga A."/>
            <person name="Aguilar-Osorio G."/>
            <person name="Amillis S."/>
            <person name="Uchima C.A."/>
            <person name="Anderluh G."/>
            <person name="Asadollahi M."/>
            <person name="Askin M."/>
            <person name="Barry K."/>
            <person name="Battaglia E."/>
            <person name="Bayram O."/>
            <person name="Benocci T."/>
            <person name="Braus-Stromeyer S.A."/>
            <person name="Caldana C."/>
            <person name="Canovas D."/>
            <person name="Cerqueira G.C."/>
            <person name="Chen F."/>
            <person name="Chen W."/>
            <person name="Choi C."/>
            <person name="Clum A."/>
            <person name="Dos Santos R.A."/>
            <person name="Damasio A.R."/>
            <person name="Diallinas G."/>
            <person name="Emri T."/>
            <person name="Fekete E."/>
            <person name="Flipphi M."/>
            <person name="Freyberg S."/>
            <person name="Gallo A."/>
            <person name="Gournas C."/>
            <person name="Habgood R."/>
            <person name="Hainaut M."/>
            <person name="Harispe M.L."/>
            <person name="Henrissat B."/>
            <person name="Hilden K.S."/>
            <person name="Hope R."/>
            <person name="Hossain A."/>
            <person name="Karabika E."/>
            <person name="Karaffa L."/>
            <person name="Karanyi Z."/>
            <person name="Krasevec N."/>
            <person name="Kuo A."/>
            <person name="Kusch H."/>
            <person name="LaButti K."/>
            <person name="Lagendijk E.L."/>
            <person name="Lapidus A."/>
            <person name="Levasseur A."/>
            <person name="Lindquist E."/>
            <person name="Lipzen A."/>
            <person name="Logrieco A.F."/>
            <person name="MacCabe A."/>
            <person name="Maekelae M.R."/>
            <person name="Malavazi I."/>
            <person name="Melin P."/>
            <person name="Meyer V."/>
            <person name="Mielnichuk N."/>
            <person name="Miskei M."/>
            <person name="Molnar A.P."/>
            <person name="Mule G."/>
            <person name="Ngan C.Y."/>
            <person name="Orejas M."/>
            <person name="Orosz E."/>
            <person name="Ouedraogo J.P."/>
            <person name="Overkamp K.M."/>
            <person name="Park H.-S."/>
            <person name="Perrone G."/>
            <person name="Piumi F."/>
            <person name="Punt P.J."/>
            <person name="Ram A.F."/>
            <person name="Ramon A."/>
            <person name="Rauscher S."/>
            <person name="Record E."/>
            <person name="Riano-Pachon D.M."/>
            <person name="Robert V."/>
            <person name="Roehrig J."/>
            <person name="Ruller R."/>
            <person name="Salamov A."/>
            <person name="Salih N.S."/>
            <person name="Samson R.A."/>
            <person name="Sandor E."/>
            <person name="Sanguinetti M."/>
            <person name="Schuetze T."/>
            <person name="Sepcic K."/>
            <person name="Shelest E."/>
            <person name="Sherlock G."/>
            <person name="Sophianopoulou V."/>
            <person name="Squina F.M."/>
            <person name="Sun H."/>
            <person name="Susca A."/>
            <person name="Todd R.B."/>
            <person name="Tsang A."/>
            <person name="Unkles S.E."/>
            <person name="van de Wiele N."/>
            <person name="van Rossen-Uffink D."/>
            <person name="Oliveira J.V."/>
            <person name="Vesth T.C."/>
            <person name="Visser J."/>
            <person name="Yu J.-H."/>
            <person name="Zhou M."/>
            <person name="Andersen M.R."/>
            <person name="Archer D.B."/>
            <person name="Baker S.E."/>
            <person name="Benoit I."/>
            <person name="Brakhage A.A."/>
            <person name="Braus G.H."/>
            <person name="Fischer R."/>
            <person name="Frisvad J.C."/>
            <person name="Goldman G.H."/>
            <person name="Houbraken J."/>
            <person name="Oakley B."/>
            <person name="Pocsi I."/>
            <person name="Scazzocchio C."/>
            <person name="Seiboth B."/>
            <person name="vanKuyk P.A."/>
            <person name="Wortman J."/>
            <person name="Dyer P.S."/>
            <person name="Grigoriev I.V."/>
        </authorList>
    </citation>
    <scope>NUCLEOTIDE SEQUENCE [LARGE SCALE GENOMIC DNA]</scope>
    <source>
        <strain evidence="3">ITEM 5010</strain>
    </source>
</reference>
<gene>
    <name evidence="2" type="ORF">ASPCADRAFT_518191</name>
</gene>
<dbReference type="SUPFAM" id="SSF51735">
    <property type="entry name" value="NAD(P)-binding Rossmann-fold domains"/>
    <property type="match status" value="1"/>
</dbReference>
<dbReference type="OMA" id="PVYWLHT"/>
<dbReference type="InterPro" id="IPR001509">
    <property type="entry name" value="Epimerase_deHydtase"/>
</dbReference>
<dbReference type="Pfam" id="PF01370">
    <property type="entry name" value="Epimerase"/>
    <property type="match status" value="1"/>
</dbReference>
<dbReference type="InterPro" id="IPR051783">
    <property type="entry name" value="NAD(P)-dependent_oxidoreduct"/>
</dbReference>
<dbReference type="PANTHER" id="PTHR48079">
    <property type="entry name" value="PROTEIN YEEZ"/>
    <property type="match status" value="1"/>
</dbReference>
<protein>
    <recommendedName>
        <fullName evidence="1">NAD-dependent epimerase/dehydratase domain-containing protein</fullName>
    </recommendedName>
</protein>
<evidence type="ECO:0000313" key="3">
    <source>
        <dbReference type="Proteomes" id="UP000188318"/>
    </source>
</evidence>
<dbReference type="OrthoDB" id="2130169at2759"/>
<proteinExistence type="predicted"/>
<dbReference type="STRING" id="602072.A0A1R3RBB1"/>
<organism evidence="2 3">
    <name type="scientific">Aspergillus carbonarius (strain ITEM 5010)</name>
    <dbReference type="NCBI Taxonomy" id="602072"/>
    <lineage>
        <taxon>Eukaryota</taxon>
        <taxon>Fungi</taxon>
        <taxon>Dikarya</taxon>
        <taxon>Ascomycota</taxon>
        <taxon>Pezizomycotina</taxon>
        <taxon>Eurotiomycetes</taxon>
        <taxon>Eurotiomycetidae</taxon>
        <taxon>Eurotiales</taxon>
        <taxon>Aspergillaceae</taxon>
        <taxon>Aspergillus</taxon>
        <taxon>Aspergillus subgen. Circumdati</taxon>
    </lineage>
</organism>
<accession>A0A1R3RBB1</accession>
<dbReference type="VEuPathDB" id="FungiDB:ASPCADRAFT_518191"/>
<dbReference type="GO" id="GO:0005737">
    <property type="term" value="C:cytoplasm"/>
    <property type="evidence" value="ECO:0007669"/>
    <property type="project" value="TreeGrafter"/>
</dbReference>